<dbReference type="Gene3D" id="3.40.50.300">
    <property type="entry name" value="P-loop containing nucleotide triphosphate hydrolases"/>
    <property type="match status" value="1"/>
</dbReference>
<dbReference type="SUPFAM" id="SSF52540">
    <property type="entry name" value="P-loop containing nucleoside triphosphate hydrolases"/>
    <property type="match status" value="1"/>
</dbReference>
<dbReference type="InterPro" id="IPR003439">
    <property type="entry name" value="ABC_transporter-like_ATP-bd"/>
</dbReference>
<sequence length="251" mass="26615">MSERQTPPATEPILHAQNVDREYGSISVLEGVTLPIRADAVTALIGPNGSGKTTLLRVLAGLLEPTGGSVTYRGPDATRRIGYLPQQPAFRPGFTVRETLRFYGSLVGDDDEAPIEHLERVGLADAADRPVDALSGGMTRLVGIAQATIGDPPVVVLDEPASGLDPGMSTHVFEIATELAGTGTAVVLSSHDLELLERHAHEVAILDDGAIVDRGDPVDVRNRLELDSLRAVYEEAISGDTRTVRVQGVTT</sequence>
<dbReference type="Proteomes" id="UP000281431">
    <property type="component" value="Unassembled WGS sequence"/>
</dbReference>
<evidence type="ECO:0000256" key="1">
    <source>
        <dbReference type="ARBA" id="ARBA00022448"/>
    </source>
</evidence>
<comment type="caution">
    <text evidence="5">The sequence shown here is derived from an EMBL/GenBank/DDBJ whole genome shotgun (WGS) entry which is preliminary data.</text>
</comment>
<protein>
    <submittedName>
        <fullName evidence="5">ABC transporter ATP-binding protein</fullName>
    </submittedName>
</protein>
<dbReference type="InterPro" id="IPR051782">
    <property type="entry name" value="ABC_Transporter_VariousFunc"/>
</dbReference>
<dbReference type="PROSITE" id="PS50893">
    <property type="entry name" value="ABC_TRANSPORTER_2"/>
    <property type="match status" value="1"/>
</dbReference>
<evidence type="ECO:0000313" key="5">
    <source>
        <dbReference type="EMBL" id="RQH02685.1"/>
    </source>
</evidence>
<evidence type="ECO:0000259" key="4">
    <source>
        <dbReference type="PROSITE" id="PS50893"/>
    </source>
</evidence>
<keyword evidence="2" id="KW-0547">Nucleotide-binding</keyword>
<dbReference type="Pfam" id="PF00005">
    <property type="entry name" value="ABC_tran"/>
    <property type="match status" value="1"/>
</dbReference>
<dbReference type="GO" id="GO:0005524">
    <property type="term" value="F:ATP binding"/>
    <property type="evidence" value="ECO:0007669"/>
    <property type="project" value="UniProtKB-KW"/>
</dbReference>
<dbReference type="PANTHER" id="PTHR42939:SF1">
    <property type="entry name" value="ABC TRANSPORTER ATP-BINDING PROTEIN ALBC-RELATED"/>
    <property type="match status" value="1"/>
</dbReference>
<dbReference type="AlphaFoldDB" id="A0A3N6MMA4"/>
<dbReference type="SMART" id="SM00382">
    <property type="entry name" value="AAA"/>
    <property type="match status" value="1"/>
</dbReference>
<dbReference type="PANTHER" id="PTHR42939">
    <property type="entry name" value="ABC TRANSPORTER ATP-BINDING PROTEIN ALBC-RELATED"/>
    <property type="match status" value="1"/>
</dbReference>
<dbReference type="InterPro" id="IPR003593">
    <property type="entry name" value="AAA+_ATPase"/>
</dbReference>
<keyword evidence="6" id="KW-1185">Reference proteome</keyword>
<proteinExistence type="predicted"/>
<dbReference type="GO" id="GO:0016887">
    <property type="term" value="F:ATP hydrolysis activity"/>
    <property type="evidence" value="ECO:0007669"/>
    <property type="project" value="InterPro"/>
</dbReference>
<gene>
    <name evidence="5" type="ORF">EA472_04270</name>
</gene>
<dbReference type="InterPro" id="IPR027417">
    <property type="entry name" value="P-loop_NTPase"/>
</dbReference>
<organism evidence="5 6">
    <name type="scientific">Natrarchaeobius chitinivorans</name>
    <dbReference type="NCBI Taxonomy" id="1679083"/>
    <lineage>
        <taxon>Archaea</taxon>
        <taxon>Methanobacteriati</taxon>
        <taxon>Methanobacteriota</taxon>
        <taxon>Stenosarchaea group</taxon>
        <taxon>Halobacteria</taxon>
        <taxon>Halobacteriales</taxon>
        <taxon>Natrialbaceae</taxon>
        <taxon>Natrarchaeobius</taxon>
    </lineage>
</organism>
<accession>A0A3N6MMA4</accession>
<keyword evidence="1" id="KW-0813">Transport</keyword>
<feature type="domain" description="ABC transporter" evidence="4">
    <location>
        <begin position="14"/>
        <end position="233"/>
    </location>
</feature>
<reference evidence="5 6" key="1">
    <citation type="submission" date="2018-10" db="EMBL/GenBank/DDBJ databases">
        <title>Natrarchaeobius chitinivorans gen. nov., sp. nov., and Natrarchaeobius haloalkaliphilus sp. nov., alkaliphilic, chitin-utilizing haloarchaea from hypersaline alkaline lakes.</title>
        <authorList>
            <person name="Sorokin D.Y."/>
            <person name="Elcheninov A.G."/>
            <person name="Kostrikina N.A."/>
            <person name="Bale N.J."/>
            <person name="Sinninghe Damste J.S."/>
            <person name="Khijniak T.V."/>
            <person name="Kublanov I.V."/>
            <person name="Toshchakov S.V."/>
        </authorList>
    </citation>
    <scope>NUCLEOTIDE SEQUENCE [LARGE SCALE GENOMIC DNA]</scope>
    <source>
        <strain evidence="5 6">AArcht7</strain>
    </source>
</reference>
<dbReference type="EMBL" id="REFZ01000002">
    <property type="protein sequence ID" value="RQH02685.1"/>
    <property type="molecule type" value="Genomic_DNA"/>
</dbReference>
<keyword evidence="3 5" id="KW-0067">ATP-binding</keyword>
<evidence type="ECO:0000256" key="2">
    <source>
        <dbReference type="ARBA" id="ARBA00022741"/>
    </source>
</evidence>
<evidence type="ECO:0000313" key="6">
    <source>
        <dbReference type="Proteomes" id="UP000281431"/>
    </source>
</evidence>
<evidence type="ECO:0000256" key="3">
    <source>
        <dbReference type="ARBA" id="ARBA00022840"/>
    </source>
</evidence>
<dbReference type="OrthoDB" id="40048at2157"/>
<name>A0A3N6MMA4_NATCH</name>